<protein>
    <submittedName>
        <fullName evidence="1">Uncharacterized protein</fullName>
    </submittedName>
</protein>
<name>A0ABV6DHJ8_9BACL</name>
<organism evidence="1 2">
    <name type="scientific">Paenibacillus chartarius</name>
    <dbReference type="NCBI Taxonomy" id="747481"/>
    <lineage>
        <taxon>Bacteria</taxon>
        <taxon>Bacillati</taxon>
        <taxon>Bacillota</taxon>
        <taxon>Bacilli</taxon>
        <taxon>Bacillales</taxon>
        <taxon>Paenibacillaceae</taxon>
        <taxon>Paenibacillus</taxon>
    </lineage>
</organism>
<keyword evidence="2" id="KW-1185">Reference proteome</keyword>
<evidence type="ECO:0000313" key="1">
    <source>
        <dbReference type="EMBL" id="MFC0212097.1"/>
    </source>
</evidence>
<gene>
    <name evidence="1" type="ORF">ACFFK0_06450</name>
</gene>
<dbReference type="Proteomes" id="UP001589776">
    <property type="component" value="Unassembled WGS sequence"/>
</dbReference>
<accession>A0ABV6DHJ8</accession>
<reference evidence="1 2" key="1">
    <citation type="submission" date="2024-09" db="EMBL/GenBank/DDBJ databases">
        <authorList>
            <person name="Sun Q."/>
            <person name="Mori K."/>
        </authorList>
    </citation>
    <scope>NUCLEOTIDE SEQUENCE [LARGE SCALE GENOMIC DNA]</scope>
    <source>
        <strain evidence="1 2">CCM 7759</strain>
    </source>
</reference>
<comment type="caution">
    <text evidence="1">The sequence shown here is derived from an EMBL/GenBank/DDBJ whole genome shotgun (WGS) entry which is preliminary data.</text>
</comment>
<sequence>MMITYKINVTDGLKREIEQAIEDKVEAIVDGEQFTIIHNGMAILGTRLENIVEIERIIEKVL</sequence>
<dbReference type="EMBL" id="JBHLWN010000026">
    <property type="protein sequence ID" value="MFC0212097.1"/>
    <property type="molecule type" value="Genomic_DNA"/>
</dbReference>
<dbReference type="RefSeq" id="WP_377469181.1">
    <property type="nucleotide sequence ID" value="NZ_JBHLWN010000026.1"/>
</dbReference>
<proteinExistence type="predicted"/>
<evidence type="ECO:0000313" key="2">
    <source>
        <dbReference type="Proteomes" id="UP001589776"/>
    </source>
</evidence>